<keyword evidence="5" id="KW-0547">Nucleotide-binding</keyword>
<dbReference type="InterPro" id="IPR029044">
    <property type="entry name" value="Nucleotide-diphossugar_trans"/>
</dbReference>
<evidence type="ECO:0000313" key="13">
    <source>
        <dbReference type="EMBL" id="RNI09308.1"/>
    </source>
</evidence>
<evidence type="ECO:0000256" key="3">
    <source>
        <dbReference type="ARBA" id="ARBA00022679"/>
    </source>
</evidence>
<comment type="similarity">
    <text evidence="1 8">Belongs to the mannose-6-phosphate isomerase type 2 family.</text>
</comment>
<dbReference type="Pfam" id="PF01050">
    <property type="entry name" value="MannoseP_isomer"/>
    <property type="match status" value="1"/>
</dbReference>
<evidence type="ECO:0000256" key="7">
    <source>
        <dbReference type="ARBA" id="ARBA00047343"/>
    </source>
</evidence>
<dbReference type="Gene3D" id="2.60.120.10">
    <property type="entry name" value="Jelly Rolls"/>
    <property type="match status" value="1"/>
</dbReference>
<dbReference type="FunFam" id="2.60.120.10:FF:000032">
    <property type="entry name" value="Mannose-1-phosphate guanylyltransferase/mannose-6-phosphate isomerase"/>
    <property type="match status" value="1"/>
</dbReference>
<dbReference type="InterPro" id="IPR006375">
    <property type="entry name" value="Man1P_GuaTrfase/Man6P_Isoase"/>
</dbReference>
<evidence type="ECO:0000256" key="1">
    <source>
        <dbReference type="ARBA" id="ARBA00006115"/>
    </source>
</evidence>
<dbReference type="Proteomes" id="UP000295404">
    <property type="component" value="Unassembled WGS sequence"/>
</dbReference>
<dbReference type="Proteomes" id="UP000251060">
    <property type="component" value="Unassembled WGS sequence"/>
</dbReference>
<evidence type="ECO:0000259" key="11">
    <source>
        <dbReference type="Pfam" id="PF22640"/>
    </source>
</evidence>
<dbReference type="InterPro" id="IPR001538">
    <property type="entry name" value="Man6P_isomerase-2_C"/>
</dbReference>
<dbReference type="InterPro" id="IPR049577">
    <property type="entry name" value="GMPP_N"/>
</dbReference>
<gene>
    <name evidence="12" type="ORF">B0H22_103139</name>
    <name evidence="15" type="ORF">C7960_1541</name>
    <name evidence="13" type="ORF">EDD83_04950</name>
    <name evidence="14" type="ORF">SAMN06295989_10399</name>
</gene>
<evidence type="ECO:0000313" key="16">
    <source>
        <dbReference type="Proteomes" id="UP000217726"/>
    </source>
</evidence>
<evidence type="ECO:0000259" key="10">
    <source>
        <dbReference type="Pfam" id="PF01050"/>
    </source>
</evidence>
<dbReference type="EMBL" id="RJJF01000015">
    <property type="protein sequence ID" value="RNI09308.1"/>
    <property type="molecule type" value="Genomic_DNA"/>
</dbReference>
<dbReference type="GO" id="GO:0016853">
    <property type="term" value="F:isomerase activity"/>
    <property type="evidence" value="ECO:0007669"/>
    <property type="project" value="UniProtKB-KW"/>
</dbReference>
<dbReference type="PANTHER" id="PTHR46390">
    <property type="entry name" value="MANNOSE-1-PHOSPHATE GUANYLYLTRANSFERASE"/>
    <property type="match status" value="1"/>
</dbReference>
<dbReference type="InterPro" id="IPR014710">
    <property type="entry name" value="RmlC-like_jellyroll"/>
</dbReference>
<dbReference type="InterPro" id="IPR051161">
    <property type="entry name" value="Mannose-6P_isomerase_type2"/>
</dbReference>
<dbReference type="SUPFAM" id="SSF51182">
    <property type="entry name" value="RmlC-like cupins"/>
    <property type="match status" value="1"/>
</dbReference>
<reference evidence="13 18" key="4">
    <citation type="submission" date="2018-10" db="EMBL/GenBank/DDBJ databases">
        <title>Cultivation of a novel Methanohalophilus strain from Kebrit Deep of the Red Sea and a genomic comparison of members of the genus Methanohalophilus.</title>
        <authorList>
            <person name="Guan Y."/>
            <person name="Ngugi D.K."/>
            <person name="Stingl U."/>
        </authorList>
    </citation>
    <scope>NUCLEOTIDE SEQUENCE [LARGE SCALE GENOMIC DNA]</scope>
    <source>
        <strain evidence="13 18">DSM 10369</strain>
    </source>
</reference>
<keyword evidence="14" id="KW-0413">Isomerase</keyword>
<comment type="catalytic activity">
    <reaction evidence="7">
        <text>alpha-D-mannose 1-phosphate + GTP + H(+) = GDP-alpha-D-mannose + diphosphate</text>
        <dbReference type="Rhea" id="RHEA:15229"/>
        <dbReference type="ChEBI" id="CHEBI:15378"/>
        <dbReference type="ChEBI" id="CHEBI:33019"/>
        <dbReference type="ChEBI" id="CHEBI:37565"/>
        <dbReference type="ChEBI" id="CHEBI:57527"/>
        <dbReference type="ChEBI" id="CHEBI:58409"/>
        <dbReference type="EC" id="2.7.7.13"/>
    </reaction>
</comment>
<dbReference type="Gene3D" id="3.90.550.10">
    <property type="entry name" value="Spore Coat Polysaccharide Biosynthesis Protein SpsA, Chain A"/>
    <property type="match status" value="1"/>
</dbReference>
<organism evidence="14 16">
    <name type="scientific">Methanohalophilus euhalobius</name>
    <dbReference type="NCBI Taxonomy" id="51203"/>
    <lineage>
        <taxon>Archaea</taxon>
        <taxon>Methanobacteriati</taxon>
        <taxon>Methanobacteriota</taxon>
        <taxon>Stenosarchaea group</taxon>
        <taxon>Methanomicrobia</taxon>
        <taxon>Methanosarcinales</taxon>
        <taxon>Methanosarcinaceae</taxon>
        <taxon>Methanohalophilus</taxon>
    </lineage>
</organism>
<dbReference type="RefSeq" id="WP_096712015.1">
    <property type="nucleotide sequence ID" value="NZ_OBDR01000003.1"/>
</dbReference>
<dbReference type="Proteomes" id="UP000217726">
    <property type="component" value="Unassembled WGS sequence"/>
</dbReference>
<feature type="domain" description="Mannose-6-phosphate isomerase type II C-terminal" evidence="10">
    <location>
        <begin position="340"/>
        <end position="450"/>
    </location>
</feature>
<evidence type="ECO:0000256" key="5">
    <source>
        <dbReference type="ARBA" id="ARBA00022741"/>
    </source>
</evidence>
<evidence type="ECO:0000313" key="18">
    <source>
        <dbReference type="Proteomes" id="UP000273978"/>
    </source>
</evidence>
<dbReference type="CDD" id="cd02213">
    <property type="entry name" value="cupin_PMI_typeII_C"/>
    <property type="match status" value="1"/>
</dbReference>
<evidence type="ECO:0000259" key="9">
    <source>
        <dbReference type="Pfam" id="PF00483"/>
    </source>
</evidence>
<feature type="domain" description="Nucleotidyl transferase" evidence="9">
    <location>
        <begin position="2"/>
        <end position="269"/>
    </location>
</feature>
<keyword evidence="3 14" id="KW-0808">Transferase</keyword>
<dbReference type="InterPro" id="IPR005835">
    <property type="entry name" value="NTP_transferase_dom"/>
</dbReference>
<keyword evidence="16" id="KW-1185">Reference proteome</keyword>
<evidence type="ECO:0000256" key="4">
    <source>
        <dbReference type="ARBA" id="ARBA00022695"/>
    </source>
</evidence>
<dbReference type="InterPro" id="IPR054566">
    <property type="entry name" value="ManC/GMP-like_b-helix"/>
</dbReference>
<evidence type="ECO:0000256" key="6">
    <source>
        <dbReference type="ARBA" id="ARBA00023134"/>
    </source>
</evidence>
<reference evidence="12 17" key="3">
    <citation type="submission" date="2018-02" db="EMBL/GenBank/DDBJ databases">
        <title>Subsurface microbial communities from deep shales in Ohio and West Virginia, USA.</title>
        <authorList>
            <person name="Wrighton K."/>
        </authorList>
    </citation>
    <scope>NUCLEOTIDE SEQUENCE [LARGE SCALE GENOMIC DNA]</scope>
    <source>
        <strain evidence="12 17">DSM 10369</strain>
        <strain evidence="15 19">WG1_MB</strain>
    </source>
</reference>
<name>A0A285F7M4_9EURY</name>
<reference evidence="14" key="1">
    <citation type="submission" date="2017-09" db="EMBL/GenBank/DDBJ databases">
        <authorList>
            <person name="Ehlers B."/>
            <person name="Leendertz F.H."/>
        </authorList>
    </citation>
    <scope>NUCLEOTIDE SEQUENCE [LARGE SCALE GENOMIC DNA]</scope>
    <source>
        <strain evidence="14">WG-1MB</strain>
    </source>
</reference>
<dbReference type="AlphaFoldDB" id="A0A285F7M4"/>
<dbReference type="EMBL" id="SMMS01000001">
    <property type="protein sequence ID" value="TCL12302.1"/>
    <property type="molecule type" value="Genomic_DNA"/>
</dbReference>
<evidence type="ECO:0000313" key="14">
    <source>
        <dbReference type="EMBL" id="SNY06376.1"/>
    </source>
</evidence>
<dbReference type="NCBIfam" id="TIGR01479">
    <property type="entry name" value="GMP_PMI"/>
    <property type="match status" value="1"/>
</dbReference>
<reference evidence="16" key="2">
    <citation type="submission" date="2017-09" db="EMBL/GenBank/DDBJ databases">
        <authorList>
            <person name="Varghese N."/>
            <person name="Submissions S."/>
        </authorList>
    </citation>
    <scope>NUCLEOTIDE SEQUENCE [LARGE SCALE GENOMIC DNA]</scope>
    <source>
        <strain evidence="16">WG-1MB</strain>
    </source>
</reference>
<evidence type="ECO:0000313" key="19">
    <source>
        <dbReference type="Proteomes" id="UP000295404"/>
    </source>
</evidence>
<dbReference type="EC" id="2.7.7.13" evidence="2"/>
<dbReference type="SUPFAM" id="SSF53448">
    <property type="entry name" value="Nucleotide-diphospho-sugar transferases"/>
    <property type="match status" value="1"/>
</dbReference>
<dbReference type="Pfam" id="PF22640">
    <property type="entry name" value="ManC_GMP_beta-helix"/>
    <property type="match status" value="1"/>
</dbReference>
<dbReference type="Proteomes" id="UP000273978">
    <property type="component" value="Unassembled WGS sequence"/>
</dbReference>
<dbReference type="CDD" id="cd02509">
    <property type="entry name" value="GDP-M1P_Guanylyltransferase"/>
    <property type="match status" value="1"/>
</dbReference>
<evidence type="ECO:0000313" key="12">
    <source>
        <dbReference type="EMBL" id="PQV43127.1"/>
    </source>
</evidence>
<dbReference type="EMBL" id="PVBU01000003">
    <property type="protein sequence ID" value="PQV43127.1"/>
    <property type="molecule type" value="Genomic_DNA"/>
</dbReference>
<dbReference type="Pfam" id="PF00483">
    <property type="entry name" value="NTP_transferase"/>
    <property type="match status" value="1"/>
</dbReference>
<dbReference type="EMBL" id="OBDR01000003">
    <property type="protein sequence ID" value="SNY06376.1"/>
    <property type="molecule type" value="Genomic_DNA"/>
</dbReference>
<dbReference type="InterPro" id="IPR011051">
    <property type="entry name" value="RmlC_Cupin_sf"/>
</dbReference>
<evidence type="ECO:0000256" key="2">
    <source>
        <dbReference type="ARBA" id="ARBA00012387"/>
    </source>
</evidence>
<proteinExistence type="inferred from homology"/>
<dbReference type="GO" id="GO:0009298">
    <property type="term" value="P:GDP-mannose biosynthetic process"/>
    <property type="evidence" value="ECO:0007669"/>
    <property type="project" value="TreeGrafter"/>
</dbReference>
<feature type="domain" description="MannoseP isomerase/GMP-like beta-helix" evidence="11">
    <location>
        <begin position="280"/>
        <end position="332"/>
    </location>
</feature>
<dbReference type="GO" id="GO:0005525">
    <property type="term" value="F:GTP binding"/>
    <property type="evidence" value="ECO:0007669"/>
    <property type="project" value="UniProtKB-KW"/>
</dbReference>
<dbReference type="OrthoDB" id="120375at2157"/>
<accession>A0A285F7M4</accession>
<evidence type="ECO:0000256" key="8">
    <source>
        <dbReference type="RuleBase" id="RU004190"/>
    </source>
</evidence>
<dbReference type="PANTHER" id="PTHR46390:SF1">
    <property type="entry name" value="MANNOSE-1-PHOSPHATE GUANYLYLTRANSFERASE"/>
    <property type="match status" value="1"/>
</dbReference>
<dbReference type="FunFam" id="3.90.550.10:FF:000046">
    <property type="entry name" value="Mannose-1-phosphate guanylyltransferase (GDP)"/>
    <property type="match status" value="1"/>
</dbReference>
<dbReference type="GO" id="GO:0004475">
    <property type="term" value="F:mannose-1-phosphate guanylyltransferase (GTP) activity"/>
    <property type="evidence" value="ECO:0007669"/>
    <property type="project" value="UniProtKB-EC"/>
</dbReference>
<sequence length="455" mass="51388">MKSIILAGGTGTRLWPLSRSQYPKQFLKFGKHSLFQDTVLRCLEISDISEIFVVTNSTQQFYIKGHIQELGYDLPEENLLIEPEGKNTLPAICFGMKVIEKKYGKSTVGVFSSDHVMASSAMQIIAEAEILAENHLVTFGVTPTSPNTGYGYIKPAEQINMGFRVSEFREKPDVETAEHYIAEGCLWNSGMFLLNTETFFTEIKKHAPEFYNAFNSSANMQETYNNLPSKSVDYGIMEKSDNVVVVQLDAKWSDLGNFSAIYEEMLKDQEGNVINDCDQMNLNSSNNLIHSKPGKMVSLIDTNDMAVVDTPDALLICPRNSSHKVKQVVNQLKSRNDPRASIGQTVYRPWGSYTVLEWSDAHVIKKIRVLPEQKLSLQLHYHRSEHWVVVTGMAEVHVNGEEFFVRPGESTFIRAGEKHRLGNPSTIPLEIIEVQLGEYVAEDDIVRFDDEYGRN</sequence>
<evidence type="ECO:0000313" key="17">
    <source>
        <dbReference type="Proteomes" id="UP000251060"/>
    </source>
</evidence>
<dbReference type="GO" id="GO:0000271">
    <property type="term" value="P:polysaccharide biosynthetic process"/>
    <property type="evidence" value="ECO:0007669"/>
    <property type="project" value="InterPro"/>
</dbReference>
<protein>
    <recommendedName>
        <fullName evidence="2">mannose-1-phosphate guanylyltransferase</fullName>
        <ecNumber evidence="2">2.7.7.13</ecNumber>
    </recommendedName>
</protein>
<evidence type="ECO:0000313" key="15">
    <source>
        <dbReference type="EMBL" id="TCL12302.1"/>
    </source>
</evidence>
<keyword evidence="4 14" id="KW-0548">Nucleotidyltransferase</keyword>
<keyword evidence="6" id="KW-0342">GTP-binding</keyword>